<dbReference type="Pfam" id="PF20115">
    <property type="entry name" value="DUF6505"/>
    <property type="match status" value="1"/>
</dbReference>
<accession>A0A444M9U5</accession>
<dbReference type="Proteomes" id="UP000287168">
    <property type="component" value="Unassembled WGS sequence"/>
</dbReference>
<comment type="caution">
    <text evidence="1">The sequence shown here is derived from an EMBL/GenBank/DDBJ whole genome shotgun (WGS) entry which is preliminary data.</text>
</comment>
<dbReference type="EMBL" id="SBLC01000019">
    <property type="protein sequence ID" value="RWY39939.1"/>
    <property type="molecule type" value="Genomic_DNA"/>
</dbReference>
<proteinExistence type="predicted"/>
<reference evidence="1 2" key="1">
    <citation type="journal article" date="2015" name="Int. J. Syst. Evol. Microbiol.">
        <title>Gemmobacter intermedius sp. nov., isolated from a white stork (Ciconia ciconia).</title>
        <authorList>
            <person name="Kampfer P."/>
            <person name="Jerzak L."/>
            <person name="Wilharm G."/>
            <person name="Golke J."/>
            <person name="Busse H.J."/>
            <person name="Glaeser S.P."/>
        </authorList>
    </citation>
    <scope>NUCLEOTIDE SEQUENCE [LARGE SCALE GENOMIC DNA]</scope>
    <source>
        <strain evidence="1 2">119/4</strain>
    </source>
</reference>
<dbReference type="AlphaFoldDB" id="A0A444M9U5"/>
<dbReference type="RefSeq" id="WP_128489966.1">
    <property type="nucleotide sequence ID" value="NZ_JBHLXB010000025.1"/>
</dbReference>
<name>A0A444M9U5_9RHOB</name>
<organism evidence="1 2">
    <name type="scientific">Falsigemmobacter intermedius</name>
    <dbReference type="NCBI Taxonomy" id="1553448"/>
    <lineage>
        <taxon>Bacteria</taxon>
        <taxon>Pseudomonadati</taxon>
        <taxon>Pseudomonadota</taxon>
        <taxon>Alphaproteobacteria</taxon>
        <taxon>Rhodobacterales</taxon>
        <taxon>Paracoccaceae</taxon>
        <taxon>Falsigemmobacter</taxon>
    </lineage>
</organism>
<dbReference type="InterPro" id="IPR045442">
    <property type="entry name" value="DUF6505"/>
</dbReference>
<keyword evidence="2" id="KW-1185">Reference proteome</keyword>
<evidence type="ECO:0000313" key="1">
    <source>
        <dbReference type="EMBL" id="RWY39939.1"/>
    </source>
</evidence>
<sequence length="188" mass="20612">MVSLLRTIRLDASDGILFSPAAEPGEWAVPGGFLWHGRPFEGLSRKERVAFRSAFLGVQSFGFSTLAVVTRVSFSERVAAVEALAQSFVAHLGAPDLQTARGAAEEEIAFAEELCRGHDEGRIIALHREEDEAGELRERFRSLRPREETAYGAPGLSGHERPFHFVQSDEDEQGEGIDLFAGLRSGET</sequence>
<evidence type="ECO:0000313" key="2">
    <source>
        <dbReference type="Proteomes" id="UP000287168"/>
    </source>
</evidence>
<gene>
    <name evidence="1" type="ORF">EP867_13250</name>
</gene>
<protein>
    <submittedName>
        <fullName evidence="1">Uncharacterized protein</fullName>
    </submittedName>
</protein>
<dbReference type="OrthoDB" id="7355897at2"/>